<dbReference type="Pfam" id="PF07963">
    <property type="entry name" value="N_methyl"/>
    <property type="match status" value="1"/>
</dbReference>
<keyword evidence="6 11" id="KW-0812">Transmembrane</keyword>
<evidence type="ECO:0000256" key="2">
    <source>
        <dbReference type="ARBA" id="ARBA00021549"/>
    </source>
</evidence>
<dbReference type="InterPro" id="IPR022346">
    <property type="entry name" value="T2SS_GspH"/>
</dbReference>
<keyword evidence="3" id="KW-1003">Cell membrane</keyword>
<dbReference type="InterPro" id="IPR012902">
    <property type="entry name" value="N_methyl_site"/>
</dbReference>
<comment type="subcellular location">
    <subcellularLocation>
        <location evidence="1">Cell inner membrane</location>
        <topology evidence="1">Single-pass membrane protein</topology>
    </subcellularLocation>
</comment>
<dbReference type="EMBL" id="AP022642">
    <property type="protein sequence ID" value="BCA28729.1"/>
    <property type="molecule type" value="Genomic_DNA"/>
</dbReference>
<evidence type="ECO:0000256" key="5">
    <source>
        <dbReference type="ARBA" id="ARBA00022519"/>
    </source>
</evidence>
<gene>
    <name evidence="13" type="primary">xcpU_1</name>
    <name evidence="13" type="ORF">PtoMrB4_27060</name>
</gene>
<dbReference type="PRINTS" id="PR00885">
    <property type="entry name" value="BCTERIALGSPH"/>
</dbReference>
<dbReference type="InterPro" id="IPR002416">
    <property type="entry name" value="T2SS_protein-GspH"/>
</dbReference>
<keyword evidence="5" id="KW-0997">Cell inner membrane</keyword>
<dbReference type="GO" id="GO:0005886">
    <property type="term" value="C:plasma membrane"/>
    <property type="evidence" value="ECO:0007669"/>
    <property type="project" value="UniProtKB-SubCell"/>
</dbReference>
<evidence type="ECO:0000256" key="7">
    <source>
        <dbReference type="ARBA" id="ARBA00022989"/>
    </source>
</evidence>
<dbReference type="Pfam" id="PF12019">
    <property type="entry name" value="GspH"/>
    <property type="match status" value="1"/>
</dbReference>
<dbReference type="InterPro" id="IPR049875">
    <property type="entry name" value="TypeII_GspH"/>
</dbReference>
<dbReference type="GeneID" id="57397923"/>
<dbReference type="KEGG" id="poj:PtoMrB4_27060"/>
<dbReference type="RefSeq" id="WP_172433584.1">
    <property type="nucleotide sequence ID" value="NZ_AP022642.1"/>
</dbReference>
<dbReference type="AlphaFoldDB" id="A0A679GMG5"/>
<feature type="domain" description="General secretion pathway GspH" evidence="12">
    <location>
        <begin position="51"/>
        <end position="152"/>
    </location>
</feature>
<keyword evidence="7 11" id="KW-1133">Transmembrane helix</keyword>
<evidence type="ECO:0000256" key="11">
    <source>
        <dbReference type="SAM" id="Phobius"/>
    </source>
</evidence>
<evidence type="ECO:0000256" key="9">
    <source>
        <dbReference type="ARBA" id="ARBA00025772"/>
    </source>
</evidence>
<name>A0A679GMG5_9GAMM</name>
<evidence type="ECO:0000256" key="3">
    <source>
        <dbReference type="ARBA" id="ARBA00022475"/>
    </source>
</evidence>
<sequence>MQRWHHRTPPARQGRGFTLLEVLVVILMVGLLASTLTLAQSDHGPQHAKREAERLRSLLGLLREDAMLERQELGVRIEPDGYSVHRLDTDGRWIPASDYRPQQLPDSLRLHLELGEQAPGLGAPVPGPGPGPQLLVLSSDELTPFSLQIELRGRPVLELSSDGLEEVRVETL</sequence>
<reference evidence="13 14" key="1">
    <citation type="journal article" date="2020" name="Microbiol. Resour. Announc.">
        <title>Complete genome sequence of Pseudomonas otitidis strain MrB4, isolated from Lake Biwa in Japan.</title>
        <authorList>
            <person name="Miyazaki K."/>
            <person name="Hase E."/>
            <person name="Maruya T."/>
        </authorList>
    </citation>
    <scope>NUCLEOTIDE SEQUENCE [LARGE SCALE GENOMIC DNA]</scope>
    <source>
        <strain evidence="13 14">MrB4</strain>
    </source>
</reference>
<evidence type="ECO:0000313" key="13">
    <source>
        <dbReference type="EMBL" id="BCA28729.1"/>
    </source>
</evidence>
<dbReference type="Proteomes" id="UP000501237">
    <property type="component" value="Chromosome"/>
</dbReference>
<organism evidence="13 14">
    <name type="scientific">Metapseudomonas otitidis</name>
    <dbReference type="NCBI Taxonomy" id="319939"/>
    <lineage>
        <taxon>Bacteria</taxon>
        <taxon>Pseudomonadati</taxon>
        <taxon>Pseudomonadota</taxon>
        <taxon>Gammaproteobacteria</taxon>
        <taxon>Pseudomonadales</taxon>
        <taxon>Pseudomonadaceae</taxon>
        <taxon>Metapseudomonas</taxon>
    </lineage>
</organism>
<proteinExistence type="inferred from homology"/>
<dbReference type="NCBIfam" id="TIGR01708">
    <property type="entry name" value="typeII_sec_gspH"/>
    <property type="match status" value="1"/>
</dbReference>
<dbReference type="GO" id="GO:0015628">
    <property type="term" value="P:protein secretion by the type II secretion system"/>
    <property type="evidence" value="ECO:0007669"/>
    <property type="project" value="InterPro"/>
</dbReference>
<comment type="similarity">
    <text evidence="9">Belongs to the GSP H family.</text>
</comment>
<dbReference type="Gene3D" id="3.55.40.10">
    <property type="entry name" value="minor pseudopilin epsh domain"/>
    <property type="match status" value="1"/>
</dbReference>
<protein>
    <recommendedName>
        <fullName evidence="2">Type II secretion system protein H</fullName>
    </recommendedName>
    <alternativeName>
        <fullName evidence="10">General secretion pathway protein H</fullName>
    </alternativeName>
</protein>
<feature type="transmembrane region" description="Helical" evidence="11">
    <location>
        <begin position="20"/>
        <end position="39"/>
    </location>
</feature>
<dbReference type="InterPro" id="IPR045584">
    <property type="entry name" value="Pilin-like"/>
</dbReference>
<dbReference type="PROSITE" id="PS00409">
    <property type="entry name" value="PROKAR_NTER_METHYL"/>
    <property type="match status" value="1"/>
</dbReference>
<evidence type="ECO:0000256" key="6">
    <source>
        <dbReference type="ARBA" id="ARBA00022692"/>
    </source>
</evidence>
<evidence type="ECO:0000256" key="4">
    <source>
        <dbReference type="ARBA" id="ARBA00022481"/>
    </source>
</evidence>
<dbReference type="SUPFAM" id="SSF54523">
    <property type="entry name" value="Pili subunits"/>
    <property type="match status" value="1"/>
</dbReference>
<dbReference type="GO" id="GO:0015627">
    <property type="term" value="C:type II protein secretion system complex"/>
    <property type="evidence" value="ECO:0007669"/>
    <property type="project" value="InterPro"/>
</dbReference>
<accession>A0A679GMG5</accession>
<evidence type="ECO:0000256" key="8">
    <source>
        <dbReference type="ARBA" id="ARBA00023136"/>
    </source>
</evidence>
<keyword evidence="4" id="KW-0488">Methylation</keyword>
<keyword evidence="8 11" id="KW-0472">Membrane</keyword>
<evidence type="ECO:0000256" key="1">
    <source>
        <dbReference type="ARBA" id="ARBA00004377"/>
    </source>
</evidence>
<evidence type="ECO:0000259" key="12">
    <source>
        <dbReference type="Pfam" id="PF12019"/>
    </source>
</evidence>
<evidence type="ECO:0000256" key="10">
    <source>
        <dbReference type="ARBA" id="ARBA00030775"/>
    </source>
</evidence>
<evidence type="ECO:0000313" key="14">
    <source>
        <dbReference type="Proteomes" id="UP000501237"/>
    </source>
</evidence>
<dbReference type="NCBIfam" id="TIGR02532">
    <property type="entry name" value="IV_pilin_GFxxxE"/>
    <property type="match status" value="1"/>
</dbReference>